<keyword evidence="3 5" id="KW-0697">Rotamase</keyword>
<evidence type="ECO:0000313" key="9">
    <source>
        <dbReference type="Proteomes" id="UP000050454"/>
    </source>
</evidence>
<evidence type="ECO:0000256" key="5">
    <source>
        <dbReference type="PROSITE-ProRule" id="PRU00277"/>
    </source>
</evidence>
<gene>
    <name evidence="8" type="ORF">AFM12_07855</name>
</gene>
<organism evidence="8 9">
    <name type="scientific">Jiulongibacter sediminis</name>
    <dbReference type="NCBI Taxonomy" id="1605367"/>
    <lineage>
        <taxon>Bacteria</taxon>
        <taxon>Pseudomonadati</taxon>
        <taxon>Bacteroidota</taxon>
        <taxon>Cytophagia</taxon>
        <taxon>Cytophagales</taxon>
        <taxon>Leadbetterellaceae</taxon>
        <taxon>Jiulongibacter</taxon>
    </lineage>
</organism>
<dbReference type="EC" id="5.2.1.8" evidence="6"/>
<dbReference type="Proteomes" id="UP000050454">
    <property type="component" value="Unassembled WGS sequence"/>
</dbReference>
<accession>A0A0P7C5F3</accession>
<evidence type="ECO:0000256" key="6">
    <source>
        <dbReference type="RuleBase" id="RU003915"/>
    </source>
</evidence>
<comment type="caution">
    <text evidence="8">The sequence shown here is derived from an EMBL/GenBank/DDBJ whole genome shotgun (WGS) entry which is preliminary data.</text>
</comment>
<dbReference type="AlphaFoldDB" id="A0A0P7C5F3"/>
<evidence type="ECO:0000256" key="1">
    <source>
        <dbReference type="ARBA" id="ARBA00000971"/>
    </source>
</evidence>
<comment type="similarity">
    <text evidence="2 6">Belongs to the FKBP-type PPIase family.</text>
</comment>
<evidence type="ECO:0000313" key="8">
    <source>
        <dbReference type="EMBL" id="KPM48528.1"/>
    </source>
</evidence>
<dbReference type="Pfam" id="PF00254">
    <property type="entry name" value="FKBP_C"/>
    <property type="match status" value="2"/>
</dbReference>
<dbReference type="SUPFAM" id="SSF54534">
    <property type="entry name" value="FKBP-like"/>
    <property type="match status" value="2"/>
</dbReference>
<dbReference type="Gene3D" id="3.10.50.40">
    <property type="match status" value="2"/>
</dbReference>
<dbReference type="EMBL" id="LGTQ01000006">
    <property type="protein sequence ID" value="KPM48528.1"/>
    <property type="molecule type" value="Genomic_DNA"/>
</dbReference>
<proteinExistence type="inferred from homology"/>
<evidence type="ECO:0000259" key="7">
    <source>
        <dbReference type="PROSITE" id="PS50059"/>
    </source>
</evidence>
<name>A0A0P7C5F3_9BACT</name>
<comment type="catalytic activity">
    <reaction evidence="1 5 6">
        <text>[protein]-peptidylproline (omega=180) = [protein]-peptidylproline (omega=0)</text>
        <dbReference type="Rhea" id="RHEA:16237"/>
        <dbReference type="Rhea" id="RHEA-COMP:10747"/>
        <dbReference type="Rhea" id="RHEA-COMP:10748"/>
        <dbReference type="ChEBI" id="CHEBI:83833"/>
        <dbReference type="ChEBI" id="CHEBI:83834"/>
        <dbReference type="EC" id="5.2.1.8"/>
    </reaction>
</comment>
<dbReference type="GO" id="GO:0003755">
    <property type="term" value="F:peptidyl-prolyl cis-trans isomerase activity"/>
    <property type="evidence" value="ECO:0007669"/>
    <property type="project" value="UniProtKB-UniRule"/>
</dbReference>
<feature type="domain" description="PPIase FKBP-type" evidence="7">
    <location>
        <begin position="48"/>
        <end position="138"/>
    </location>
</feature>
<dbReference type="PANTHER" id="PTHR43811">
    <property type="entry name" value="FKBP-TYPE PEPTIDYL-PROLYL CIS-TRANS ISOMERASE FKPA"/>
    <property type="match status" value="1"/>
</dbReference>
<dbReference type="STRING" id="1605367.AFM12_07855"/>
<evidence type="ECO:0000256" key="3">
    <source>
        <dbReference type="ARBA" id="ARBA00023110"/>
    </source>
</evidence>
<dbReference type="InterPro" id="IPR046357">
    <property type="entry name" value="PPIase_dom_sf"/>
</dbReference>
<dbReference type="InterPro" id="IPR001179">
    <property type="entry name" value="PPIase_FKBP_dom"/>
</dbReference>
<protein>
    <recommendedName>
        <fullName evidence="6">Peptidyl-prolyl cis-trans isomerase</fullName>
        <ecNumber evidence="6">5.2.1.8</ecNumber>
    </recommendedName>
</protein>
<keyword evidence="4 5" id="KW-0413">Isomerase</keyword>
<evidence type="ECO:0000256" key="2">
    <source>
        <dbReference type="ARBA" id="ARBA00006577"/>
    </source>
</evidence>
<feature type="domain" description="PPIase FKBP-type" evidence="7">
    <location>
        <begin position="192"/>
        <end position="275"/>
    </location>
</feature>
<dbReference type="PANTHER" id="PTHR43811:SF19">
    <property type="entry name" value="39 KDA FK506-BINDING NUCLEAR PROTEIN"/>
    <property type="match status" value="1"/>
</dbReference>
<reference evidence="8 9" key="1">
    <citation type="submission" date="2015-07" db="EMBL/GenBank/DDBJ databases">
        <title>The draft genome sequence of Leadbetterella sp. JN14-9.</title>
        <authorList>
            <person name="Liu Y."/>
            <person name="Du J."/>
            <person name="Shao Z."/>
        </authorList>
    </citation>
    <scope>NUCLEOTIDE SEQUENCE [LARGE SCALE GENOMIC DNA]</scope>
    <source>
        <strain evidence="8 9">JN14-9</strain>
    </source>
</reference>
<dbReference type="PROSITE" id="PS51257">
    <property type="entry name" value="PROKAR_LIPOPROTEIN"/>
    <property type="match status" value="1"/>
</dbReference>
<sequence>MNLKNTLSILALAAFAFSCNQFKVTEAEDGSKIQYHAKGEGDQSPQVGDFVTFDLKIMSDVDSVFKDTWAEGAPLEIPLPEPEFKPSFESALQYLHVGDSATVFVSADSLFGRIGQPLPPGVSPGSDLKFLVSLKGIKTAAQFEESMQEKRNAEGDVIAEFVGENLKGATKLENGIYYTTEKAGSGATVAQGDTVEVSYVGKFMDGNVFDENESFQFPVGMGYVIKGWDEALKTMKVGQKSTFVIPSQLGYGDRGAGPIAPFTPLVFDIELKKIGRK</sequence>
<evidence type="ECO:0000256" key="4">
    <source>
        <dbReference type="ARBA" id="ARBA00023235"/>
    </source>
</evidence>
<keyword evidence="9" id="KW-1185">Reference proteome</keyword>
<dbReference type="PROSITE" id="PS50059">
    <property type="entry name" value="FKBP_PPIASE"/>
    <property type="match status" value="2"/>
</dbReference>
<dbReference type="RefSeq" id="WP_055146303.1">
    <property type="nucleotide sequence ID" value="NZ_JXSZ01000006.1"/>
</dbReference>
<dbReference type="OrthoDB" id="9814548at2"/>